<dbReference type="SUPFAM" id="SSF81442">
    <property type="entry name" value="Cytochrome c oxidase subunit I-like"/>
    <property type="match status" value="1"/>
</dbReference>
<feature type="transmembrane region" description="Helical" evidence="4">
    <location>
        <begin position="397"/>
        <end position="424"/>
    </location>
</feature>
<feature type="compositionally biased region" description="Basic and acidic residues" evidence="3">
    <location>
        <begin position="483"/>
        <end position="495"/>
    </location>
</feature>
<keyword evidence="4" id="KW-0812">Transmembrane</keyword>
<proteinExistence type="predicted"/>
<evidence type="ECO:0000313" key="6">
    <source>
        <dbReference type="EMBL" id="MFD1659574.1"/>
    </source>
</evidence>
<dbReference type="PANTHER" id="PTHR10422:SF29">
    <property type="entry name" value="CYTOCHROME C OXIDASE SUBUNIT 1 HOMOLOG, BACTEROID"/>
    <property type="match status" value="1"/>
</dbReference>
<feature type="transmembrane region" description="Helical" evidence="4">
    <location>
        <begin position="257"/>
        <end position="279"/>
    </location>
</feature>
<feature type="region of interest" description="Disordered" evidence="3">
    <location>
        <begin position="472"/>
        <end position="495"/>
    </location>
</feature>
<dbReference type="Pfam" id="PF00115">
    <property type="entry name" value="COX1"/>
    <property type="match status" value="1"/>
</dbReference>
<keyword evidence="4" id="KW-1133">Transmembrane helix</keyword>
<feature type="transmembrane region" description="Helical" evidence="4">
    <location>
        <begin position="365"/>
        <end position="385"/>
    </location>
</feature>
<dbReference type="EMBL" id="JBHUDX010000042">
    <property type="protein sequence ID" value="MFD1659574.1"/>
    <property type="molecule type" value="Genomic_DNA"/>
</dbReference>
<feature type="transmembrane region" description="Helical" evidence="4">
    <location>
        <begin position="84"/>
        <end position="106"/>
    </location>
</feature>
<evidence type="ECO:0000256" key="1">
    <source>
        <dbReference type="ARBA" id="ARBA00022660"/>
    </source>
</evidence>
<protein>
    <submittedName>
        <fullName evidence="6">Cbb3-type cytochrome c oxidase subunit I</fullName>
    </submittedName>
</protein>
<feature type="domain" description="Cytochrome oxidase subunit I profile" evidence="5">
    <location>
        <begin position="42"/>
        <end position="466"/>
    </location>
</feature>
<feature type="transmembrane region" description="Helical" evidence="4">
    <location>
        <begin position="188"/>
        <end position="208"/>
    </location>
</feature>
<feature type="region of interest" description="Disordered" evidence="3">
    <location>
        <begin position="1"/>
        <end position="29"/>
    </location>
</feature>
<dbReference type="RefSeq" id="WP_381082846.1">
    <property type="nucleotide sequence ID" value="NZ_JBHUDX010000042.1"/>
</dbReference>
<keyword evidence="4" id="KW-0472">Membrane</keyword>
<organism evidence="6 7">
    <name type="scientific">Streptomyces caeni</name>
    <dbReference type="NCBI Taxonomy" id="2307231"/>
    <lineage>
        <taxon>Bacteria</taxon>
        <taxon>Bacillati</taxon>
        <taxon>Actinomycetota</taxon>
        <taxon>Actinomycetes</taxon>
        <taxon>Kitasatosporales</taxon>
        <taxon>Streptomycetaceae</taxon>
        <taxon>Streptomyces</taxon>
    </lineage>
</organism>
<keyword evidence="1" id="KW-0813">Transport</keyword>
<dbReference type="InterPro" id="IPR000883">
    <property type="entry name" value="Cyt_C_Oxase_1"/>
</dbReference>
<dbReference type="PROSITE" id="PS50855">
    <property type="entry name" value="COX1"/>
    <property type="match status" value="1"/>
</dbReference>
<evidence type="ECO:0000256" key="2">
    <source>
        <dbReference type="ARBA" id="ARBA00022982"/>
    </source>
</evidence>
<name>A0ABW4ISQ2_9ACTN</name>
<feature type="transmembrane region" description="Helical" evidence="4">
    <location>
        <begin position="228"/>
        <end position="245"/>
    </location>
</feature>
<keyword evidence="1" id="KW-0679">Respiratory chain</keyword>
<dbReference type="InterPro" id="IPR036927">
    <property type="entry name" value="Cyt_c_oxase-like_su1_sf"/>
</dbReference>
<accession>A0ABW4ISQ2</accession>
<dbReference type="InterPro" id="IPR023616">
    <property type="entry name" value="Cyt_c_oxase-like_su1_dom"/>
</dbReference>
<feature type="transmembrane region" description="Helical" evidence="4">
    <location>
        <begin position="291"/>
        <end position="312"/>
    </location>
</feature>
<feature type="transmembrane region" description="Helical" evidence="4">
    <location>
        <begin position="118"/>
        <end position="143"/>
    </location>
</feature>
<dbReference type="PANTHER" id="PTHR10422">
    <property type="entry name" value="CYTOCHROME C OXIDASE SUBUNIT 1"/>
    <property type="match status" value="1"/>
</dbReference>
<evidence type="ECO:0000259" key="5">
    <source>
        <dbReference type="PROSITE" id="PS50855"/>
    </source>
</evidence>
<evidence type="ECO:0000313" key="7">
    <source>
        <dbReference type="Proteomes" id="UP001597261"/>
    </source>
</evidence>
<reference evidence="7" key="1">
    <citation type="journal article" date="2019" name="Int. J. Syst. Evol. Microbiol.">
        <title>The Global Catalogue of Microorganisms (GCM) 10K type strain sequencing project: providing services to taxonomists for standard genome sequencing and annotation.</title>
        <authorList>
            <consortium name="The Broad Institute Genomics Platform"/>
            <consortium name="The Broad Institute Genome Sequencing Center for Infectious Disease"/>
            <person name="Wu L."/>
            <person name="Ma J."/>
        </authorList>
    </citation>
    <scope>NUCLEOTIDE SEQUENCE [LARGE SCALE GENOMIC DNA]</scope>
    <source>
        <strain evidence="7">CGMCC 1.12470</strain>
    </source>
</reference>
<comment type="caution">
    <text evidence="6">The sequence shown here is derived from an EMBL/GenBank/DDBJ whole genome shotgun (WGS) entry which is preliminary data.</text>
</comment>
<feature type="transmembrane region" description="Helical" evidence="4">
    <location>
        <begin position="155"/>
        <end position="176"/>
    </location>
</feature>
<feature type="transmembrane region" description="Helical" evidence="4">
    <location>
        <begin position="444"/>
        <end position="466"/>
    </location>
</feature>
<dbReference type="Gene3D" id="1.20.210.10">
    <property type="entry name" value="Cytochrome c oxidase-like, subunit I domain"/>
    <property type="match status" value="1"/>
</dbReference>
<dbReference type="Proteomes" id="UP001597261">
    <property type="component" value="Unassembled WGS sequence"/>
</dbReference>
<feature type="transmembrane region" description="Helical" evidence="4">
    <location>
        <begin position="324"/>
        <end position="345"/>
    </location>
</feature>
<gene>
    <name evidence="6" type="ORF">ACFSL4_15540</name>
</gene>
<evidence type="ECO:0000256" key="4">
    <source>
        <dbReference type="SAM" id="Phobius"/>
    </source>
</evidence>
<feature type="transmembrane region" description="Helical" evidence="4">
    <location>
        <begin position="43"/>
        <end position="64"/>
    </location>
</feature>
<sequence length="495" mass="53946">MTVIDTRSGGAGRPAHEPVAGTDLPPRPEPGVRVERGLIRAHAIAGLIGVLGAAVFGILVAAKFNNPDFLGRSPVTTWGRLRYAHVQGILYAWLINGFIAFAYYAVPTTSGRRVLSRTLGWWLFWVWNIAVVLLGWIFVLIGYSQSVEWGEFPVAVDVVTVFAFIGFGAQFVAPYLRRRDARLYVSSWYLLLAFTFSPVVFVIGQFVPEYFAPGALGAVLSGLWIHDAVGLLVTPLALAIAYYVIPVTTNRPVYSHFMSLVGFWGLVFFYPLNGIHHYVFSPIPMEAQKVAIMASVFMGLAVLVVVTNLLLSLRGCARLTVSSLPLRFVWTGIVFYLLVSMQGAFQAAMPVQEQIHFSDWVIGHAHLAMAGFATFVIIGGLLHLWPRVAGRPVHARYANLAYWIGTIALVTLVADLTAAGLLQAGSWTNGAPWIESVVVSKVPWLLRTVSGTFLAAAFVLLLMAVLTEPAPGDAETNVPMSGESEHEPVEVEAGR</sequence>
<keyword evidence="7" id="KW-1185">Reference proteome</keyword>
<keyword evidence="2" id="KW-0249">Electron transport</keyword>
<evidence type="ECO:0000256" key="3">
    <source>
        <dbReference type="SAM" id="MobiDB-lite"/>
    </source>
</evidence>